<dbReference type="GO" id="GO:0046983">
    <property type="term" value="F:protein dimerization activity"/>
    <property type="evidence" value="ECO:0007669"/>
    <property type="project" value="InterPro"/>
</dbReference>
<reference evidence="7" key="1">
    <citation type="submission" date="2022-03" db="EMBL/GenBank/DDBJ databases">
        <title>A functionally conserved STORR gene fusion in Papaver species that diverged 16.8 million years ago.</title>
        <authorList>
            <person name="Catania T."/>
        </authorList>
    </citation>
    <scope>NUCLEOTIDE SEQUENCE</scope>
    <source>
        <strain evidence="7">S-191538</strain>
    </source>
</reference>
<dbReference type="GO" id="GO:0045944">
    <property type="term" value="P:positive regulation of transcription by RNA polymerase II"/>
    <property type="evidence" value="ECO:0007669"/>
    <property type="project" value="InterPro"/>
</dbReference>
<name>A0AA41V8E9_PAPNU</name>
<feature type="domain" description="MADS-box" evidence="6">
    <location>
        <begin position="13"/>
        <end position="73"/>
    </location>
</feature>
<dbReference type="EMBL" id="JAJJMA010076840">
    <property type="protein sequence ID" value="MCL7028218.1"/>
    <property type="molecule type" value="Genomic_DNA"/>
</dbReference>
<evidence type="ECO:0000256" key="2">
    <source>
        <dbReference type="ARBA" id="ARBA00023015"/>
    </source>
</evidence>
<keyword evidence="5" id="KW-0539">Nucleus</keyword>
<dbReference type="InterPro" id="IPR036879">
    <property type="entry name" value="TF_MADSbox_sf"/>
</dbReference>
<keyword evidence="3" id="KW-0238">DNA-binding</keyword>
<proteinExistence type="predicted"/>
<comment type="subcellular location">
    <subcellularLocation>
        <location evidence="1">Nucleus</location>
    </subcellularLocation>
</comment>
<protein>
    <recommendedName>
        <fullName evidence="6">MADS-box domain-containing protein</fullName>
    </recommendedName>
</protein>
<evidence type="ECO:0000313" key="8">
    <source>
        <dbReference type="Proteomes" id="UP001177140"/>
    </source>
</evidence>
<dbReference type="GO" id="GO:0000978">
    <property type="term" value="F:RNA polymerase II cis-regulatory region sequence-specific DNA binding"/>
    <property type="evidence" value="ECO:0007669"/>
    <property type="project" value="TreeGrafter"/>
</dbReference>
<evidence type="ECO:0000256" key="1">
    <source>
        <dbReference type="ARBA" id="ARBA00004123"/>
    </source>
</evidence>
<evidence type="ECO:0000313" key="7">
    <source>
        <dbReference type="EMBL" id="MCL7028218.1"/>
    </source>
</evidence>
<dbReference type="Gene3D" id="3.40.1810.10">
    <property type="entry name" value="Transcription factor, MADS-box"/>
    <property type="match status" value="1"/>
</dbReference>
<dbReference type="Proteomes" id="UP001177140">
    <property type="component" value="Unassembled WGS sequence"/>
</dbReference>
<dbReference type="PRINTS" id="PR00404">
    <property type="entry name" value="MADSDOMAIN"/>
</dbReference>
<keyword evidence="8" id="KW-1185">Reference proteome</keyword>
<evidence type="ECO:0000256" key="3">
    <source>
        <dbReference type="ARBA" id="ARBA00023125"/>
    </source>
</evidence>
<accession>A0AA41V8E9</accession>
<gene>
    <name evidence="7" type="ORF">MKW94_005731</name>
</gene>
<dbReference type="GO" id="GO:0000981">
    <property type="term" value="F:DNA-binding transcription factor activity, RNA polymerase II-specific"/>
    <property type="evidence" value="ECO:0007669"/>
    <property type="project" value="TreeGrafter"/>
</dbReference>
<dbReference type="PROSITE" id="PS50066">
    <property type="entry name" value="MADS_BOX_2"/>
    <property type="match status" value="1"/>
</dbReference>
<dbReference type="InterPro" id="IPR002100">
    <property type="entry name" value="TF_MADSbox"/>
</dbReference>
<keyword evidence="2" id="KW-0805">Transcription regulation</keyword>
<dbReference type="SMART" id="SM00432">
    <property type="entry name" value="MADS"/>
    <property type="match status" value="1"/>
</dbReference>
<dbReference type="SUPFAM" id="SSF55455">
    <property type="entry name" value="SRF-like"/>
    <property type="match status" value="1"/>
</dbReference>
<comment type="caution">
    <text evidence="7">The sequence shown here is derived from an EMBL/GenBank/DDBJ whole genome shotgun (WGS) entry which is preliminary data.</text>
</comment>
<dbReference type="AlphaFoldDB" id="A0AA41V8E9"/>
<evidence type="ECO:0000259" key="6">
    <source>
        <dbReference type="PROSITE" id="PS50066"/>
    </source>
</evidence>
<dbReference type="InterPro" id="IPR033896">
    <property type="entry name" value="MEF2-like_N"/>
</dbReference>
<evidence type="ECO:0000256" key="5">
    <source>
        <dbReference type="ARBA" id="ARBA00023242"/>
    </source>
</evidence>
<sequence length="287" mass="31880">MAMIKKQRKPGCGQRKRETIKKIEDKASLQVTFSKRKNGLFKKASELSVVCGAQVALILFSPAGKAFTCGHPTPDHIIDRFLNNETGDTDDLSKIHKGDELYLCQQRYMEAQKELDAEKKRGEILEALVNPNEQFQWDAYIDGLSLEELEKMRCDMEQLKKIVQKRCDEVMGNVDSSSWLTTVPEPVVNTVGADGNLSNVASSSWWLTVPESDVNAVGANDSFDFVLDGQPSNAASSSNSSAPDADVNTIAADGSFDFVLDVNPVTLEDPLYYLNIDYSNLLEYEYC</sequence>
<dbReference type="GO" id="GO:0005634">
    <property type="term" value="C:nucleus"/>
    <property type="evidence" value="ECO:0007669"/>
    <property type="project" value="UniProtKB-SubCell"/>
</dbReference>
<dbReference type="PANTHER" id="PTHR11945">
    <property type="entry name" value="MADS BOX PROTEIN"/>
    <property type="match status" value="1"/>
</dbReference>
<dbReference type="Pfam" id="PF00319">
    <property type="entry name" value="SRF-TF"/>
    <property type="match status" value="1"/>
</dbReference>
<evidence type="ECO:0000256" key="4">
    <source>
        <dbReference type="ARBA" id="ARBA00023163"/>
    </source>
</evidence>
<organism evidence="7 8">
    <name type="scientific">Papaver nudicaule</name>
    <name type="common">Iceland poppy</name>
    <dbReference type="NCBI Taxonomy" id="74823"/>
    <lineage>
        <taxon>Eukaryota</taxon>
        <taxon>Viridiplantae</taxon>
        <taxon>Streptophyta</taxon>
        <taxon>Embryophyta</taxon>
        <taxon>Tracheophyta</taxon>
        <taxon>Spermatophyta</taxon>
        <taxon>Magnoliopsida</taxon>
        <taxon>Ranunculales</taxon>
        <taxon>Papaveraceae</taxon>
        <taxon>Papaveroideae</taxon>
        <taxon>Papaver</taxon>
    </lineage>
</organism>
<dbReference type="CDD" id="cd00265">
    <property type="entry name" value="MADS_MEF2_like"/>
    <property type="match status" value="1"/>
</dbReference>
<dbReference type="FunFam" id="3.40.1810.10:FF:000006">
    <property type="entry name" value="Agamous-like MADS-box protein AGL62"/>
    <property type="match status" value="1"/>
</dbReference>
<keyword evidence="4" id="KW-0804">Transcription</keyword>
<dbReference type="PANTHER" id="PTHR11945:SF776">
    <property type="entry name" value="AGAMOUS-LIKE 50-RELATED"/>
    <property type="match status" value="1"/>
</dbReference>